<proteinExistence type="predicted"/>
<sequence>MKGFDMAFVIYSEEEGVFIGECLGLGFWSKLDPVDQDCAVTFSSVDAAEAFMAGWEGGRPVGATLVPVVPDRVDGSASIAACMRAGLPEWITDNSETANYRPI</sequence>
<organism evidence="1 2">
    <name type="scientific">Massilia orientalis</name>
    <dbReference type="NCBI Taxonomy" id="3050128"/>
    <lineage>
        <taxon>Bacteria</taxon>
        <taxon>Pseudomonadati</taxon>
        <taxon>Pseudomonadota</taxon>
        <taxon>Betaproteobacteria</taxon>
        <taxon>Burkholderiales</taxon>
        <taxon>Oxalobacteraceae</taxon>
        <taxon>Telluria group</taxon>
        <taxon>Massilia</taxon>
    </lineage>
</organism>
<dbReference type="EMBL" id="JASNRB020000013">
    <property type="protein sequence ID" value="MFJ1470178.1"/>
    <property type="molecule type" value="Genomic_DNA"/>
</dbReference>
<reference evidence="1" key="1">
    <citation type="submission" date="2024-11" db="EMBL/GenBank/DDBJ databases">
        <title>Description of Massilia orientalis sp. nov., isolated from rhizosphere soil of Ageratina adenophora.</title>
        <authorList>
            <person name="Wang Y."/>
        </authorList>
    </citation>
    <scope>NUCLEOTIDE SEQUENCE</scope>
    <source>
        <strain evidence="1">YIM B02787</strain>
    </source>
</reference>
<name>A0ACC7MG67_9BURK</name>
<comment type="caution">
    <text evidence="1">The sequence shown here is derived from an EMBL/GenBank/DDBJ whole genome shotgun (WGS) entry which is preliminary data.</text>
</comment>
<protein>
    <submittedName>
        <fullName evidence="1">Uncharacterized protein</fullName>
    </submittedName>
</protein>
<gene>
    <name evidence="1" type="ORF">QPK29_020900</name>
</gene>
<dbReference type="Proteomes" id="UP001168096">
    <property type="component" value="Unassembled WGS sequence"/>
</dbReference>
<evidence type="ECO:0000313" key="1">
    <source>
        <dbReference type="EMBL" id="MFJ1470178.1"/>
    </source>
</evidence>
<keyword evidence="2" id="KW-1185">Reference proteome</keyword>
<evidence type="ECO:0000313" key="2">
    <source>
        <dbReference type="Proteomes" id="UP001168096"/>
    </source>
</evidence>
<accession>A0ACC7MG67</accession>